<comment type="caution">
    <text evidence="1">The sequence shown here is derived from an EMBL/GenBank/DDBJ whole genome shotgun (WGS) entry which is preliminary data.</text>
</comment>
<sequence>MRLARPAPRVRYEKGKAIKEPTPDMSRVIAAIEDDLTAAIQGVYGEQTEVRLTLAQAPDIRLTGSFQERPAAIREVVGEILANAFDGLDLG</sequence>
<reference evidence="2" key="1">
    <citation type="journal article" date="2019" name="Int. J. Syst. Evol. Microbiol.">
        <title>The Global Catalogue of Microorganisms (GCM) 10K type strain sequencing project: providing services to taxonomists for standard genome sequencing and annotation.</title>
        <authorList>
            <consortium name="The Broad Institute Genomics Platform"/>
            <consortium name="The Broad Institute Genome Sequencing Center for Infectious Disease"/>
            <person name="Wu L."/>
            <person name="Ma J."/>
        </authorList>
    </citation>
    <scope>NUCLEOTIDE SEQUENCE [LARGE SCALE GENOMIC DNA]</scope>
    <source>
        <strain evidence="2">KCTC 33842</strain>
    </source>
</reference>
<gene>
    <name evidence="1" type="ORF">ACFSR9_06840</name>
</gene>
<proteinExistence type="predicted"/>
<dbReference type="EMBL" id="JBHUMK010000028">
    <property type="protein sequence ID" value="MFD2609155.1"/>
    <property type="molecule type" value="Genomic_DNA"/>
</dbReference>
<organism evidence="1 2">
    <name type="scientific">Deinococcus taklimakanensis</name>
    <dbReference type="NCBI Taxonomy" id="536443"/>
    <lineage>
        <taxon>Bacteria</taxon>
        <taxon>Thermotogati</taxon>
        <taxon>Deinococcota</taxon>
        <taxon>Deinococci</taxon>
        <taxon>Deinococcales</taxon>
        <taxon>Deinococcaceae</taxon>
        <taxon>Deinococcus</taxon>
    </lineage>
</organism>
<keyword evidence="2" id="KW-1185">Reference proteome</keyword>
<protein>
    <submittedName>
        <fullName evidence="1">Uncharacterized protein</fullName>
    </submittedName>
</protein>
<dbReference type="RefSeq" id="WP_386844294.1">
    <property type="nucleotide sequence ID" value="NZ_JBHUMK010000028.1"/>
</dbReference>
<evidence type="ECO:0000313" key="1">
    <source>
        <dbReference type="EMBL" id="MFD2609155.1"/>
    </source>
</evidence>
<evidence type="ECO:0000313" key="2">
    <source>
        <dbReference type="Proteomes" id="UP001597475"/>
    </source>
</evidence>
<dbReference type="Proteomes" id="UP001597475">
    <property type="component" value="Unassembled WGS sequence"/>
</dbReference>
<name>A0ABW5P3V0_9DEIO</name>
<accession>A0ABW5P3V0</accession>